<dbReference type="InParanoid" id="T1HA13"/>
<feature type="domain" description="SUEL-type lectin" evidence="1">
    <location>
        <begin position="78"/>
        <end position="164"/>
    </location>
</feature>
<sequence>MLSAFYGQREGWYCNEGRESYTTCEADNPLQLTENWCNQKQECTLKASSRVFKDPCPDVKKYLEVYYVCTQDGWKELACPDDTMKLSCPKGFVIDLQSVFYGRRNTYWCGGGSSDFCEVQNAFTVVKKMCNLKQKCSIMAASVSTFGDECPNIRKYLEVIYKCVKNEEFKSYFRKGIIVKEIKVGGLLLETQMSSIEALDIFLTKNPLILRKEKINILYKLINKFQLENVDEVLYSRYNALYRHVNKEMYLELGCNVTKLTVIYSDQYIPLEFLSFSNKYFLVTSKKVLGTAYRKHTASWIDCENVRLNYVS</sequence>
<evidence type="ECO:0000313" key="2">
    <source>
        <dbReference type="EnsemblMetazoa" id="RPRC000867-PA"/>
    </source>
</evidence>
<dbReference type="eggNOG" id="KOG4729">
    <property type="taxonomic scope" value="Eukaryota"/>
</dbReference>
<protein>
    <recommendedName>
        <fullName evidence="1">SUEL-type lectin domain-containing protein</fullName>
    </recommendedName>
</protein>
<accession>T1HA13</accession>
<dbReference type="InterPro" id="IPR043159">
    <property type="entry name" value="Lectin_gal-bd_sf"/>
</dbReference>
<dbReference type="Gene3D" id="2.60.120.740">
    <property type="match status" value="2"/>
</dbReference>
<evidence type="ECO:0000259" key="1">
    <source>
        <dbReference type="PROSITE" id="PS50228"/>
    </source>
</evidence>
<proteinExistence type="predicted"/>
<dbReference type="VEuPathDB" id="VectorBase:RPRC000867"/>
<dbReference type="HOGENOM" id="CLU_893052_0_0_1"/>
<organism evidence="2 3">
    <name type="scientific">Rhodnius prolixus</name>
    <name type="common">Triatomid bug</name>
    <dbReference type="NCBI Taxonomy" id="13249"/>
    <lineage>
        <taxon>Eukaryota</taxon>
        <taxon>Metazoa</taxon>
        <taxon>Ecdysozoa</taxon>
        <taxon>Arthropoda</taxon>
        <taxon>Hexapoda</taxon>
        <taxon>Insecta</taxon>
        <taxon>Pterygota</taxon>
        <taxon>Neoptera</taxon>
        <taxon>Paraneoptera</taxon>
        <taxon>Hemiptera</taxon>
        <taxon>Heteroptera</taxon>
        <taxon>Panheteroptera</taxon>
        <taxon>Cimicomorpha</taxon>
        <taxon>Reduviidae</taxon>
        <taxon>Triatominae</taxon>
        <taxon>Rhodnius</taxon>
    </lineage>
</organism>
<dbReference type="PANTHER" id="PTHR46780">
    <property type="entry name" value="PROTEIN EVA-1"/>
    <property type="match status" value="1"/>
</dbReference>
<dbReference type="PROSITE" id="PS50228">
    <property type="entry name" value="SUEL_LECTIN"/>
    <property type="match status" value="2"/>
</dbReference>
<dbReference type="GO" id="GO:0030246">
    <property type="term" value="F:carbohydrate binding"/>
    <property type="evidence" value="ECO:0007669"/>
    <property type="project" value="InterPro"/>
</dbReference>
<dbReference type="AlphaFoldDB" id="T1HA13"/>
<evidence type="ECO:0000313" key="3">
    <source>
        <dbReference type="Proteomes" id="UP000015103"/>
    </source>
</evidence>
<dbReference type="EMBL" id="ACPB03028651">
    <property type="status" value="NOT_ANNOTATED_CDS"/>
    <property type="molecule type" value="Genomic_DNA"/>
</dbReference>
<feature type="domain" description="SUEL-type lectin" evidence="1">
    <location>
        <begin position="1"/>
        <end position="70"/>
    </location>
</feature>
<keyword evidence="3" id="KW-1185">Reference proteome</keyword>
<dbReference type="Pfam" id="PF02140">
    <property type="entry name" value="SUEL_Lectin"/>
    <property type="match status" value="2"/>
</dbReference>
<dbReference type="EnsemblMetazoa" id="RPRC000867-RA">
    <property type="protein sequence ID" value="RPRC000867-PA"/>
    <property type="gene ID" value="RPRC000867"/>
</dbReference>
<dbReference type="InterPro" id="IPR000922">
    <property type="entry name" value="Lectin_gal-bd_dom"/>
</dbReference>
<dbReference type="Proteomes" id="UP000015103">
    <property type="component" value="Unassembled WGS sequence"/>
</dbReference>
<name>T1HA13_RHOPR</name>
<reference evidence="2" key="1">
    <citation type="submission" date="2015-05" db="UniProtKB">
        <authorList>
            <consortium name="EnsemblMetazoa"/>
        </authorList>
    </citation>
    <scope>IDENTIFICATION</scope>
</reference>